<organism evidence="2 3">
    <name type="scientific">Imperialibacter roseus</name>
    <dbReference type="NCBI Taxonomy" id="1324217"/>
    <lineage>
        <taxon>Bacteria</taxon>
        <taxon>Pseudomonadati</taxon>
        <taxon>Bacteroidota</taxon>
        <taxon>Cytophagia</taxon>
        <taxon>Cytophagales</taxon>
        <taxon>Flammeovirgaceae</taxon>
        <taxon>Imperialibacter</taxon>
    </lineage>
</organism>
<dbReference type="SUPFAM" id="SSF54593">
    <property type="entry name" value="Glyoxalase/Bleomycin resistance protein/Dihydroxybiphenyl dioxygenase"/>
    <property type="match status" value="1"/>
</dbReference>
<keyword evidence="3" id="KW-1185">Reference proteome</keyword>
<accession>A0ABZ0IKD7</accession>
<dbReference type="RefSeq" id="WP_317487260.1">
    <property type="nucleotide sequence ID" value="NZ_CP136051.1"/>
</dbReference>
<evidence type="ECO:0000259" key="1">
    <source>
        <dbReference type="Pfam" id="PF00903"/>
    </source>
</evidence>
<reference evidence="2 3" key="1">
    <citation type="journal article" date="2023" name="Microbiol. Resour. Announc.">
        <title>Complete Genome Sequence of Imperialibacter roseus strain P4T.</title>
        <authorList>
            <person name="Tizabi D.R."/>
            <person name="Bachvaroff T."/>
            <person name="Hill R.T."/>
        </authorList>
    </citation>
    <scope>NUCLEOTIDE SEQUENCE [LARGE SCALE GENOMIC DNA]</scope>
    <source>
        <strain evidence="2 3">P4T</strain>
    </source>
</reference>
<gene>
    <name evidence="2" type="ORF">RT717_15320</name>
</gene>
<dbReference type="InterPro" id="IPR004360">
    <property type="entry name" value="Glyas_Fos-R_dOase_dom"/>
</dbReference>
<evidence type="ECO:0000313" key="3">
    <source>
        <dbReference type="Proteomes" id="UP001302349"/>
    </source>
</evidence>
<dbReference type="InterPro" id="IPR028973">
    <property type="entry name" value="PhnB-like"/>
</dbReference>
<dbReference type="PANTHER" id="PTHR33990">
    <property type="entry name" value="PROTEIN YJDN-RELATED"/>
    <property type="match status" value="1"/>
</dbReference>
<protein>
    <submittedName>
        <fullName evidence="2">VOC family protein</fullName>
    </submittedName>
</protein>
<feature type="domain" description="Glyoxalase/fosfomycin resistance/dioxygenase" evidence="1">
    <location>
        <begin position="10"/>
        <end position="133"/>
    </location>
</feature>
<name>A0ABZ0IKD7_9BACT</name>
<dbReference type="CDD" id="cd06588">
    <property type="entry name" value="PhnB_like"/>
    <property type="match status" value="1"/>
</dbReference>
<evidence type="ECO:0000313" key="2">
    <source>
        <dbReference type="EMBL" id="WOK04450.1"/>
    </source>
</evidence>
<sequence length="140" mass="15555">MKSADTYLNFNGNCADAFEFYRSVFGGDFTSQMKYSDMPSEAPKGAEQSKRLMHIALPISKTSRLMGCDIPENFGEMSGNNFHIYLDTESNTEADKLFAALSAGGKVSMPMATTFWGSYFGMVTDKFGIQWMIGFETNPQ</sequence>
<dbReference type="Pfam" id="PF00903">
    <property type="entry name" value="Glyoxalase"/>
    <property type="match status" value="1"/>
</dbReference>
<dbReference type="PANTHER" id="PTHR33990:SF1">
    <property type="entry name" value="PROTEIN YJDN"/>
    <property type="match status" value="1"/>
</dbReference>
<dbReference type="Gene3D" id="3.10.180.10">
    <property type="entry name" value="2,3-Dihydroxybiphenyl 1,2-Dioxygenase, domain 1"/>
    <property type="match status" value="1"/>
</dbReference>
<dbReference type="EMBL" id="CP136051">
    <property type="protein sequence ID" value="WOK04450.1"/>
    <property type="molecule type" value="Genomic_DNA"/>
</dbReference>
<dbReference type="InterPro" id="IPR029068">
    <property type="entry name" value="Glyas_Bleomycin-R_OHBP_Dase"/>
</dbReference>
<dbReference type="Proteomes" id="UP001302349">
    <property type="component" value="Chromosome"/>
</dbReference>
<proteinExistence type="predicted"/>